<dbReference type="EMBL" id="CP023819">
    <property type="protein sequence ID" value="ATL90095.1"/>
    <property type="molecule type" value="Genomic_DNA"/>
</dbReference>
<evidence type="ECO:0000313" key="2">
    <source>
        <dbReference type="Proteomes" id="UP000223709"/>
    </source>
</evidence>
<dbReference type="AlphaFoldDB" id="A0A291TAH4"/>
<dbReference type="PANTHER" id="PTHR18901">
    <property type="entry name" value="2-DEOXYGLUCOSE-6-PHOSPHATE PHOSPHATASE 2"/>
    <property type="match status" value="1"/>
</dbReference>
<keyword evidence="1" id="KW-0378">Hydrolase</keyword>
<dbReference type="InterPro" id="IPR006439">
    <property type="entry name" value="HAD-SF_hydro_IA"/>
</dbReference>
<organism evidence="1 2">
    <name type="scientific">Faecalibacterium prausnitzii</name>
    <dbReference type="NCBI Taxonomy" id="853"/>
    <lineage>
        <taxon>Bacteria</taxon>
        <taxon>Bacillati</taxon>
        <taxon>Bacillota</taxon>
        <taxon>Clostridia</taxon>
        <taxon>Eubacteriales</taxon>
        <taxon>Oscillospiraceae</taxon>
        <taxon>Faecalibacterium</taxon>
    </lineage>
</organism>
<dbReference type="Proteomes" id="UP000223709">
    <property type="component" value="Chromosome"/>
</dbReference>
<dbReference type="SFLD" id="SFLDS00003">
    <property type="entry name" value="Haloacid_Dehalogenase"/>
    <property type="match status" value="1"/>
</dbReference>
<dbReference type="SFLD" id="SFLDG01129">
    <property type="entry name" value="C1.5:_HAD__Beta-PGM__Phosphata"/>
    <property type="match status" value="1"/>
</dbReference>
<gene>
    <name evidence="1" type="ORF">CRH10_07180</name>
</gene>
<evidence type="ECO:0000313" key="1">
    <source>
        <dbReference type="EMBL" id="ATL90095.1"/>
    </source>
</evidence>
<accession>A0A291TAH4</accession>
<dbReference type="SUPFAM" id="SSF56784">
    <property type="entry name" value="HAD-like"/>
    <property type="match status" value="1"/>
</dbReference>
<dbReference type="RefSeq" id="WP_098923856.1">
    <property type="nucleotide sequence ID" value="NZ_CP023819.1"/>
</dbReference>
<reference evidence="1 2" key="1">
    <citation type="submission" date="2017-10" db="EMBL/GenBank/DDBJ databases">
        <title>Complete Genome Sequence of Faecalibacterium prausnitzii isolated from the gut of healthy adult Indian.</title>
        <authorList>
            <person name="Bag S."/>
            <person name="Ghosh T.S."/>
            <person name="Das B."/>
        </authorList>
    </citation>
    <scope>NUCLEOTIDE SEQUENCE [LARGE SCALE GENOMIC DNA]</scope>
    <source>
        <strain evidence="1 2">Indica</strain>
    </source>
</reference>
<dbReference type="Gene3D" id="3.40.50.1000">
    <property type="entry name" value="HAD superfamily/HAD-like"/>
    <property type="match status" value="1"/>
</dbReference>
<dbReference type="NCBIfam" id="TIGR01509">
    <property type="entry name" value="HAD-SF-IA-v3"/>
    <property type="match status" value="1"/>
</dbReference>
<dbReference type="InterPro" id="IPR036412">
    <property type="entry name" value="HAD-like_sf"/>
</dbReference>
<dbReference type="InterPro" id="IPR041492">
    <property type="entry name" value="HAD_2"/>
</dbReference>
<dbReference type="CDD" id="cd07505">
    <property type="entry name" value="HAD_BPGM-like"/>
    <property type="match status" value="1"/>
</dbReference>
<dbReference type="InterPro" id="IPR023214">
    <property type="entry name" value="HAD_sf"/>
</dbReference>
<dbReference type="Pfam" id="PF13419">
    <property type="entry name" value="HAD_2"/>
    <property type="match status" value="1"/>
</dbReference>
<dbReference type="GO" id="GO:0016787">
    <property type="term" value="F:hydrolase activity"/>
    <property type="evidence" value="ECO:0007669"/>
    <property type="project" value="UniProtKB-KW"/>
</dbReference>
<proteinExistence type="predicted"/>
<sequence length="216" mass="24496">MHCNNWIFDMDGTLTDSMTVVWEGAPDALLARYGRTPESDLHKTLLTMGMADGAAYLIREYDLPLKMEDYNDVMWDVITKLYETVELKPGVRELLARLKAEGARMCICSNTWSAQCRTVLTRLGIDEYFDFYVEAQGVLHKSRPDVFFQTLARLGCTDPDRCVVCEDSLYAARTAHDAGFRVIGIADAASKSDEPALREVSDQFLTDWTELDWDKV</sequence>
<dbReference type="PANTHER" id="PTHR18901:SF38">
    <property type="entry name" value="PSEUDOURIDINE-5'-PHOSPHATASE"/>
    <property type="match status" value="1"/>
</dbReference>
<name>A0A291TAH4_9FIRM</name>
<dbReference type="InterPro" id="IPR023198">
    <property type="entry name" value="PGP-like_dom2"/>
</dbReference>
<protein>
    <submittedName>
        <fullName evidence="1">Hydrolase</fullName>
    </submittedName>
</protein>
<dbReference type="Gene3D" id="1.10.150.240">
    <property type="entry name" value="Putative phosphatase, domain 2"/>
    <property type="match status" value="1"/>
</dbReference>